<feature type="domain" description="3-keto-alpha-glucoside-1,2-lyase/3-keto-2-hydroxy-glucal hydratase" evidence="1">
    <location>
        <begin position="33"/>
        <end position="261"/>
    </location>
</feature>
<dbReference type="PROSITE" id="PS51257">
    <property type="entry name" value="PROKAR_LIPOPROTEIN"/>
    <property type="match status" value="1"/>
</dbReference>
<evidence type="ECO:0000313" key="3">
    <source>
        <dbReference type="Proteomes" id="UP001597476"/>
    </source>
</evidence>
<dbReference type="Gene3D" id="2.60.120.560">
    <property type="entry name" value="Exo-inulinase, domain 1"/>
    <property type="match status" value="1"/>
</dbReference>
<dbReference type="EMBL" id="JBHULY010000005">
    <property type="protein sequence ID" value="MFD2725237.1"/>
    <property type="molecule type" value="Genomic_DNA"/>
</dbReference>
<reference evidence="3" key="1">
    <citation type="journal article" date="2019" name="Int. J. Syst. Evol. Microbiol.">
        <title>The Global Catalogue of Microorganisms (GCM) 10K type strain sequencing project: providing services to taxonomists for standard genome sequencing and annotation.</title>
        <authorList>
            <consortium name="The Broad Institute Genomics Platform"/>
            <consortium name="The Broad Institute Genome Sequencing Center for Infectious Disease"/>
            <person name="Wu L."/>
            <person name="Ma J."/>
        </authorList>
    </citation>
    <scope>NUCLEOTIDE SEQUENCE [LARGE SCALE GENOMIC DNA]</scope>
    <source>
        <strain evidence="3">KCTC 42398</strain>
    </source>
</reference>
<evidence type="ECO:0000313" key="2">
    <source>
        <dbReference type="EMBL" id="MFD2725237.1"/>
    </source>
</evidence>
<dbReference type="RefSeq" id="WP_380289015.1">
    <property type="nucleotide sequence ID" value="NZ_JBHULY010000005.1"/>
</dbReference>
<keyword evidence="3" id="KW-1185">Reference proteome</keyword>
<accession>A0ABW5T7X5</accession>
<dbReference type="Pfam" id="PF06439">
    <property type="entry name" value="3keto-disac_hyd"/>
    <property type="match status" value="1"/>
</dbReference>
<organism evidence="2 3">
    <name type="scientific">Hyunsoonleella rubra</name>
    <dbReference type="NCBI Taxonomy" id="1737062"/>
    <lineage>
        <taxon>Bacteria</taxon>
        <taxon>Pseudomonadati</taxon>
        <taxon>Bacteroidota</taxon>
        <taxon>Flavobacteriia</taxon>
        <taxon>Flavobacteriales</taxon>
        <taxon>Flavobacteriaceae</taxon>
    </lineage>
</organism>
<evidence type="ECO:0000259" key="1">
    <source>
        <dbReference type="Pfam" id="PF06439"/>
    </source>
</evidence>
<proteinExistence type="predicted"/>
<comment type="caution">
    <text evidence="2">The sequence shown here is derived from an EMBL/GenBank/DDBJ whole genome shotgun (WGS) entry which is preliminary data.</text>
</comment>
<gene>
    <name evidence="2" type="ORF">ACFSR8_03360</name>
</gene>
<dbReference type="Proteomes" id="UP001597476">
    <property type="component" value="Unassembled WGS sequence"/>
</dbReference>
<name>A0ABW5T7X5_9FLAO</name>
<sequence length="264" mass="29887">MKDFLIQLTVISIVLSFTLSCKQKPENSISKPEWTTLFNGKDLDGWTPKIMGFEYGNNYKNTFIVEDGLLKVSYKAYDSFNNAFGHLFYKIPYSNYRFKMDYRFTGEQVAGGKAWAVRNSGIMIHCEDPKGMGLNQNFPVSIEVQLLGGNGIDERSTGNLCTPGTHVYYKDSLVTEHIIKSSSKTYHGDQWVNVEIEVRNDSIIKHFINGEEVLSYHKPHIGGGAVNTGDKWKAKENQPLKGGYISLQSESHPIEFKNIKLLEL</sequence>
<dbReference type="InterPro" id="IPR010496">
    <property type="entry name" value="AL/BT2_dom"/>
</dbReference>
<protein>
    <submittedName>
        <fullName evidence="2">DUF1080 domain-containing protein</fullName>
    </submittedName>
</protein>